<dbReference type="GO" id="GO:0004726">
    <property type="term" value="F:non-membrane spanning protein tyrosine phosphatase activity"/>
    <property type="evidence" value="ECO:0007669"/>
    <property type="project" value="TreeGrafter"/>
</dbReference>
<sequence>MSVSLKLFIVAFLGPERLFGKAFNFRAEAEPAAGAGALLLFSSDILRLRDLLLRARRWFHGNLSGKEAERLILERGKNGSFLVRESQSKPGDFVLSVRTEDKVTHVMIRWHENKYDVGGGQKFGTLCELIEHYKRNPMVEICGTVVHLRQPFNATRITAAGIDARVEQLQRENGSHCYGKGGFWEEFESLQQQECRHTFSRREGQRNENRVKNRYKNILPFDHTRVKLKDVDSSAPGAEYINANYIRQPTESEQNEMSSSSENLAQQNNNSSSSSASCNNTSATSNGSGTPTTYASINQQPTKNCQSCQLLGKPCSQFDHTRVKLKDVDSSAPGAEYINANYIRQPTESEQNEMSSSSENLAQQNNNSSSSSASCNNTSATSNGSGTPTTYASINQQPTKNCQSCQLLGKPCSQCALKANESKHKRNESLTSRLQLQAGGCPTGGGLLRGTGATDEKDLFKTYIATQGCLANTIQDFWNMIWQENTRVIVMTTKEIERGKKKCEKYWPDPQQSREWGQARVTCLSETSTADYTLREFLLAWRGQDERKIFQYHFQVWPDHGVPSDPGCVLNFLQDVNARQEQLQLEGLAPGPICVHCSAGIGRTGTFIVIDMILDQIDREGLDCEIDIQRTIQMVRSQRSGMVQTEAQYKFVYYAVQHYIQTLFQRKRAEQQSLQVGREYTNIKSTSDSQIPLPRAVTDLNNPSSVYENIPKESRPPPTPPRKS</sequence>
<dbReference type="GO" id="GO:0001784">
    <property type="term" value="F:phosphotyrosine residue binding"/>
    <property type="evidence" value="ECO:0007669"/>
    <property type="project" value="TreeGrafter"/>
</dbReference>
<reference evidence="12" key="1">
    <citation type="submission" date="2007-03" db="EMBL/GenBank/DDBJ databases">
        <title>Annotation of Culex pipiens quinquefasciatus.</title>
        <authorList>
            <consortium name="The Broad Institute Genome Sequencing Platform"/>
            <person name="Atkinson P.W."/>
            <person name="Hemingway J."/>
            <person name="Christensen B.M."/>
            <person name="Higgs S."/>
            <person name="Kodira C."/>
            <person name="Hannick L."/>
            <person name="Megy K."/>
            <person name="O'Leary S."/>
            <person name="Pearson M."/>
            <person name="Haas B.J."/>
            <person name="Mauceli E."/>
            <person name="Wortman J.R."/>
            <person name="Lee N.H."/>
            <person name="Guigo R."/>
            <person name="Stanke M."/>
            <person name="Alvarado L."/>
            <person name="Amedeo P."/>
            <person name="Antoine C.H."/>
            <person name="Arensburger P."/>
            <person name="Bidwell S.L."/>
            <person name="Crawford M."/>
            <person name="Camaro F."/>
            <person name="Devon K."/>
            <person name="Engels R."/>
            <person name="Hammond M."/>
            <person name="Howarth C."/>
            <person name="Koehrsen M."/>
            <person name="Lawson D."/>
            <person name="Montgomery P."/>
            <person name="Nene V."/>
            <person name="Nusbaum C."/>
            <person name="Puiu D."/>
            <person name="Romero-Severson J."/>
            <person name="Severson D.W."/>
            <person name="Shumway M."/>
            <person name="Sisk P."/>
            <person name="Stolte C."/>
            <person name="Zeng Q."/>
            <person name="Eisenstadt E."/>
            <person name="Fraser-Liggett C."/>
            <person name="Strausberg R."/>
            <person name="Galagan J."/>
            <person name="Birren B."/>
            <person name="Collins F.H."/>
        </authorList>
    </citation>
    <scope>NUCLEOTIDE SEQUENCE [LARGE SCALE GENOMIC DNA]</scope>
    <source>
        <strain evidence="12">JHB</strain>
    </source>
</reference>
<keyword evidence="14" id="KW-1185">Reference proteome</keyword>
<dbReference type="SMART" id="SM00404">
    <property type="entry name" value="PTPc_motif"/>
    <property type="match status" value="1"/>
</dbReference>
<evidence type="ECO:0000259" key="9">
    <source>
        <dbReference type="PROSITE" id="PS50001"/>
    </source>
</evidence>
<dbReference type="OMA" id="NGWLWNG"/>
<evidence type="ECO:0000313" key="12">
    <source>
        <dbReference type="EMBL" id="EDS41450.1"/>
    </source>
</evidence>
<dbReference type="Gene3D" id="3.90.190.10">
    <property type="entry name" value="Protein tyrosine phosphatase superfamily"/>
    <property type="match status" value="3"/>
</dbReference>
<dbReference type="PANTHER" id="PTHR46257:SF3">
    <property type="entry name" value="TYROSINE-PROTEIN PHOSPHATASE CORKSCREW"/>
    <property type="match status" value="1"/>
</dbReference>
<evidence type="ECO:0000256" key="2">
    <source>
        <dbReference type="ARBA" id="ARBA00013064"/>
    </source>
</evidence>
<dbReference type="PANTHER" id="PTHR46257">
    <property type="entry name" value="TYROSINE-PROTEIN PHOSPHATASE CORKSCREW"/>
    <property type="match status" value="1"/>
</dbReference>
<dbReference type="VEuPathDB" id="VectorBase:CPIJ014898"/>
<dbReference type="InterPro" id="IPR000242">
    <property type="entry name" value="PTP_cat"/>
</dbReference>
<dbReference type="SMART" id="SM00252">
    <property type="entry name" value="SH2"/>
    <property type="match status" value="1"/>
</dbReference>
<dbReference type="CDD" id="cd09931">
    <property type="entry name" value="SH2_C-SH2_SHP_like"/>
    <property type="match status" value="1"/>
</dbReference>
<evidence type="ECO:0000313" key="14">
    <source>
        <dbReference type="Proteomes" id="UP000002320"/>
    </source>
</evidence>
<dbReference type="Proteomes" id="UP000002320">
    <property type="component" value="Unassembled WGS sequence"/>
</dbReference>
<evidence type="ECO:0000256" key="6">
    <source>
        <dbReference type="ARBA" id="ARBA00022999"/>
    </source>
</evidence>
<dbReference type="OrthoDB" id="8815311at2759"/>
<dbReference type="FunFam" id="3.90.190.10:FF:000237">
    <property type="entry name" value="Protein-tyrosine phosphatase SHP-1"/>
    <property type="match status" value="1"/>
</dbReference>
<evidence type="ECO:0000259" key="11">
    <source>
        <dbReference type="PROSITE" id="PS50056"/>
    </source>
</evidence>
<accession>B0X6G7</accession>
<dbReference type="GO" id="GO:0000278">
    <property type="term" value="P:mitotic cell cycle"/>
    <property type="evidence" value="ECO:0007669"/>
    <property type="project" value="TreeGrafter"/>
</dbReference>
<dbReference type="PROSITE" id="PS50055">
    <property type="entry name" value="TYR_PHOSPHATASE_PTP"/>
    <property type="match status" value="1"/>
</dbReference>
<evidence type="ECO:0000256" key="5">
    <source>
        <dbReference type="ARBA" id="ARBA00022912"/>
    </source>
</evidence>
<evidence type="ECO:0000256" key="8">
    <source>
        <dbReference type="SAM" id="MobiDB-lite"/>
    </source>
</evidence>
<dbReference type="InterPro" id="IPR003595">
    <property type="entry name" value="Tyr_Pase_cat"/>
</dbReference>
<dbReference type="Gene3D" id="3.30.505.10">
    <property type="entry name" value="SH2 domain"/>
    <property type="match status" value="1"/>
</dbReference>
<evidence type="ECO:0000259" key="10">
    <source>
        <dbReference type="PROSITE" id="PS50055"/>
    </source>
</evidence>
<organism>
    <name type="scientific">Culex quinquefasciatus</name>
    <name type="common">Southern house mosquito</name>
    <name type="synonym">Culex pungens</name>
    <dbReference type="NCBI Taxonomy" id="7176"/>
    <lineage>
        <taxon>Eukaryota</taxon>
        <taxon>Metazoa</taxon>
        <taxon>Ecdysozoa</taxon>
        <taxon>Arthropoda</taxon>
        <taxon>Hexapoda</taxon>
        <taxon>Insecta</taxon>
        <taxon>Pterygota</taxon>
        <taxon>Neoptera</taxon>
        <taxon>Endopterygota</taxon>
        <taxon>Diptera</taxon>
        <taxon>Nematocera</taxon>
        <taxon>Culicoidea</taxon>
        <taxon>Culicidae</taxon>
        <taxon>Culicinae</taxon>
        <taxon>Culicini</taxon>
        <taxon>Culex</taxon>
        <taxon>Culex</taxon>
    </lineage>
</organism>
<dbReference type="InterPro" id="IPR036860">
    <property type="entry name" value="SH2_dom_sf"/>
</dbReference>
<dbReference type="InterPro" id="IPR000980">
    <property type="entry name" value="SH2"/>
</dbReference>
<feature type="region of interest" description="Disordered" evidence="8">
    <location>
        <begin position="685"/>
        <end position="724"/>
    </location>
</feature>
<dbReference type="EC" id="3.1.3.48" evidence="2"/>
<dbReference type="GO" id="GO:0035556">
    <property type="term" value="P:intracellular signal transduction"/>
    <property type="evidence" value="ECO:0007669"/>
    <property type="project" value="TreeGrafter"/>
</dbReference>
<evidence type="ECO:0000313" key="13">
    <source>
        <dbReference type="EnsemblMetazoa" id="CPIJ014898-PA"/>
    </source>
</evidence>
<reference evidence="13" key="2">
    <citation type="submission" date="2021-02" db="UniProtKB">
        <authorList>
            <consortium name="EnsemblMetazoa"/>
        </authorList>
    </citation>
    <scope>IDENTIFICATION</scope>
    <source>
        <strain evidence="13">JHB</strain>
    </source>
</reference>
<dbReference type="HOGENOM" id="CLU_001645_9_10_1"/>
<keyword evidence="3" id="KW-0963">Cytoplasm</keyword>
<dbReference type="InterPro" id="IPR000387">
    <property type="entry name" value="Tyr_Pase_dom"/>
</dbReference>
<dbReference type="VEuPathDB" id="VectorBase:CQUJHB005406"/>
<dbReference type="SMART" id="SM00194">
    <property type="entry name" value="PTPc"/>
    <property type="match status" value="1"/>
</dbReference>
<dbReference type="GO" id="GO:0009653">
    <property type="term" value="P:anatomical structure morphogenesis"/>
    <property type="evidence" value="ECO:0007669"/>
    <property type="project" value="UniProtKB-ARBA"/>
</dbReference>
<evidence type="ECO:0000256" key="3">
    <source>
        <dbReference type="ARBA" id="ARBA00022490"/>
    </source>
</evidence>
<feature type="region of interest" description="Disordered" evidence="8">
    <location>
        <begin position="347"/>
        <end position="392"/>
    </location>
</feature>
<feature type="domain" description="SH2" evidence="9">
    <location>
        <begin position="58"/>
        <end position="152"/>
    </location>
</feature>
<feature type="compositionally biased region" description="Low complexity" evidence="8">
    <location>
        <begin position="251"/>
        <end position="290"/>
    </location>
</feature>
<dbReference type="FunCoup" id="B0X6G7">
    <property type="interactions" value="1503"/>
</dbReference>
<dbReference type="FunFam" id="3.90.190.10:FF:000121">
    <property type="entry name" value="Corkscrew, isoform D"/>
    <property type="match status" value="1"/>
</dbReference>
<gene>
    <name evidence="13" type="primary">6048311</name>
    <name evidence="12" type="ORF">CpipJ_CPIJ014898</name>
</gene>
<dbReference type="Pfam" id="PF00017">
    <property type="entry name" value="SH2"/>
    <property type="match status" value="1"/>
</dbReference>
<dbReference type="PRINTS" id="PR00700">
    <property type="entry name" value="PRTYPHPHTASE"/>
</dbReference>
<feature type="region of interest" description="Disordered" evidence="8">
    <location>
        <begin position="250"/>
        <end position="295"/>
    </location>
</feature>
<dbReference type="AlphaFoldDB" id="B0X6G7"/>
<dbReference type="SUPFAM" id="SSF52799">
    <property type="entry name" value="(Phosphotyrosine protein) phosphatases II"/>
    <property type="match status" value="2"/>
</dbReference>
<evidence type="ECO:0000256" key="7">
    <source>
        <dbReference type="PROSITE-ProRule" id="PRU00191"/>
    </source>
</evidence>
<keyword evidence="6 7" id="KW-0727">SH2 domain</keyword>
<dbReference type="FunFam" id="3.30.505.10:FF:000012">
    <property type="entry name" value="Tyrosine-protein phosphatase non-receptor type"/>
    <property type="match status" value="1"/>
</dbReference>
<dbReference type="PROSITE" id="PS50001">
    <property type="entry name" value="SH2"/>
    <property type="match status" value="1"/>
</dbReference>
<feature type="domain" description="Tyrosine-protein phosphatase" evidence="10">
    <location>
        <begin position="183"/>
        <end position="659"/>
    </location>
</feature>
<dbReference type="EMBL" id="DS232413">
    <property type="protein sequence ID" value="EDS41450.1"/>
    <property type="molecule type" value="Genomic_DNA"/>
</dbReference>
<dbReference type="InterPro" id="IPR016130">
    <property type="entry name" value="Tyr_Pase_AS"/>
</dbReference>
<dbReference type="KEGG" id="cqu:CpipJ_CPIJ014898"/>
<keyword evidence="4" id="KW-0378">Hydrolase</keyword>
<dbReference type="InParanoid" id="B0X6G7"/>
<dbReference type="PRINTS" id="PR00401">
    <property type="entry name" value="SH2DOMAIN"/>
</dbReference>
<dbReference type="Pfam" id="PF00102">
    <property type="entry name" value="Y_phosphatase"/>
    <property type="match status" value="2"/>
</dbReference>
<feature type="domain" description="Tyrosine specific protein phosphatases" evidence="11">
    <location>
        <begin position="570"/>
        <end position="650"/>
    </location>
</feature>
<dbReference type="SUPFAM" id="SSF55550">
    <property type="entry name" value="SH2 domain"/>
    <property type="match status" value="1"/>
</dbReference>
<name>B0X6G7_CULQU</name>
<proteinExistence type="predicted"/>
<dbReference type="EnsemblMetazoa" id="CPIJ014898-RA">
    <property type="protein sequence ID" value="CPIJ014898-PA"/>
    <property type="gene ID" value="CPIJ014898"/>
</dbReference>
<dbReference type="InterPro" id="IPR029021">
    <property type="entry name" value="Prot-tyrosine_phosphatase-like"/>
</dbReference>
<dbReference type="InterPro" id="IPR052123">
    <property type="entry name" value="Non-rcpt_Tyr_Phosphatase"/>
</dbReference>
<dbReference type="eggNOG" id="KOG0790">
    <property type="taxonomic scope" value="Eukaryota"/>
</dbReference>
<evidence type="ECO:0000256" key="1">
    <source>
        <dbReference type="ARBA" id="ARBA00004496"/>
    </source>
</evidence>
<dbReference type="GO" id="GO:0048666">
    <property type="term" value="P:neuron development"/>
    <property type="evidence" value="ECO:0007669"/>
    <property type="project" value="UniProtKB-ARBA"/>
</dbReference>
<comment type="subcellular location">
    <subcellularLocation>
        <location evidence="1">Cytoplasm</location>
    </subcellularLocation>
</comment>
<evidence type="ECO:0000256" key="4">
    <source>
        <dbReference type="ARBA" id="ARBA00022801"/>
    </source>
</evidence>
<keyword evidence="5" id="KW-0904">Protein phosphatase</keyword>
<dbReference type="PROSITE" id="PS50056">
    <property type="entry name" value="TYR_PHOSPHATASE_2"/>
    <property type="match status" value="1"/>
</dbReference>
<dbReference type="STRING" id="7176.B0X6G7"/>
<dbReference type="GO" id="GO:0005737">
    <property type="term" value="C:cytoplasm"/>
    <property type="evidence" value="ECO:0007669"/>
    <property type="project" value="UniProtKB-SubCell"/>
</dbReference>
<protein>
    <recommendedName>
        <fullName evidence="2">protein-tyrosine-phosphatase</fullName>
        <ecNumber evidence="2">3.1.3.48</ecNumber>
    </recommendedName>
</protein>
<feature type="compositionally biased region" description="Low complexity" evidence="8">
    <location>
        <begin position="348"/>
        <end position="387"/>
    </location>
</feature>
<dbReference type="PROSITE" id="PS00383">
    <property type="entry name" value="TYR_PHOSPHATASE_1"/>
    <property type="match status" value="1"/>
</dbReference>